<evidence type="ECO:0000313" key="5">
    <source>
        <dbReference type="EMBL" id="SDD88921.1"/>
    </source>
</evidence>
<keyword evidence="6" id="KW-1185">Reference proteome</keyword>
<dbReference type="OrthoDB" id="9791628at2"/>
<reference evidence="5 6" key="1">
    <citation type="submission" date="2016-10" db="EMBL/GenBank/DDBJ databases">
        <authorList>
            <person name="de Groot N.N."/>
        </authorList>
    </citation>
    <scope>NUCLEOTIDE SEQUENCE [LARGE SCALE GENOMIC DNA]</scope>
    <source>
        <strain evidence="5 6">DSM 20475</strain>
    </source>
</reference>
<evidence type="ECO:0000259" key="4">
    <source>
        <dbReference type="PROSITE" id="PS51770"/>
    </source>
</evidence>
<dbReference type="STRING" id="2741.SAMN04489866_10961"/>
<dbReference type="GO" id="GO:0009062">
    <property type="term" value="P:fatty acid catabolic process"/>
    <property type="evidence" value="ECO:0007669"/>
    <property type="project" value="TreeGrafter"/>
</dbReference>
<dbReference type="Gene3D" id="3.10.129.10">
    <property type="entry name" value="Hotdog Thioesterase"/>
    <property type="match status" value="1"/>
</dbReference>
<dbReference type="SUPFAM" id="SSF54637">
    <property type="entry name" value="Thioesterase/thiol ester dehydrase-isomerase"/>
    <property type="match status" value="1"/>
</dbReference>
<dbReference type="Proteomes" id="UP000198995">
    <property type="component" value="Unassembled WGS sequence"/>
</dbReference>
<dbReference type="EMBL" id="FNAF01000009">
    <property type="protein sequence ID" value="SDD88921.1"/>
    <property type="molecule type" value="Genomic_DNA"/>
</dbReference>
<dbReference type="Pfam" id="PF03061">
    <property type="entry name" value="4HBT"/>
    <property type="match status" value="1"/>
</dbReference>
<dbReference type="PANTHER" id="PTHR11049:SF24">
    <property type="entry name" value="CYTOSOLIC ACYL COENZYME A THIOESTER HYDROLASE"/>
    <property type="match status" value="1"/>
</dbReference>
<protein>
    <submittedName>
        <fullName evidence="5">Acyl-CoA hydrolase</fullName>
    </submittedName>
</protein>
<dbReference type="GO" id="GO:0005829">
    <property type="term" value="C:cytosol"/>
    <property type="evidence" value="ECO:0007669"/>
    <property type="project" value="TreeGrafter"/>
</dbReference>
<dbReference type="GO" id="GO:0052816">
    <property type="term" value="F:long-chain fatty acyl-CoA hydrolase activity"/>
    <property type="evidence" value="ECO:0007669"/>
    <property type="project" value="TreeGrafter"/>
</dbReference>
<feature type="domain" description="HotDog ACOT-type" evidence="4">
    <location>
        <begin position="6"/>
        <end position="126"/>
    </location>
</feature>
<dbReference type="PANTHER" id="PTHR11049">
    <property type="entry name" value="ACYL COENZYME A THIOESTER HYDROLASE"/>
    <property type="match status" value="1"/>
</dbReference>
<dbReference type="InterPro" id="IPR040170">
    <property type="entry name" value="Cytosol_ACT"/>
</dbReference>
<dbReference type="GO" id="GO:0006637">
    <property type="term" value="P:acyl-CoA metabolic process"/>
    <property type="evidence" value="ECO:0007669"/>
    <property type="project" value="TreeGrafter"/>
</dbReference>
<organism evidence="5 6">
    <name type="scientific">Peptococcus niger</name>
    <dbReference type="NCBI Taxonomy" id="2741"/>
    <lineage>
        <taxon>Bacteria</taxon>
        <taxon>Bacillati</taxon>
        <taxon>Bacillota</taxon>
        <taxon>Clostridia</taxon>
        <taxon>Eubacteriales</taxon>
        <taxon>Peptococcaceae</taxon>
        <taxon>Peptococcus</taxon>
    </lineage>
</organism>
<accession>A0A1G6YF74</accession>
<evidence type="ECO:0000256" key="3">
    <source>
        <dbReference type="PROSITE-ProRule" id="PRU01106"/>
    </source>
</evidence>
<dbReference type="InterPro" id="IPR033120">
    <property type="entry name" value="HOTDOG_ACOT"/>
</dbReference>
<proteinExistence type="inferred from homology"/>
<gene>
    <name evidence="5" type="ORF">SAMN04489866_10961</name>
</gene>
<dbReference type="InterPro" id="IPR029069">
    <property type="entry name" value="HotDog_dom_sf"/>
</dbReference>
<dbReference type="RefSeq" id="WP_091792079.1">
    <property type="nucleotide sequence ID" value="NZ_FNAF01000009.1"/>
</dbReference>
<dbReference type="InterPro" id="IPR006683">
    <property type="entry name" value="Thioestr_dom"/>
</dbReference>
<dbReference type="CDD" id="cd03442">
    <property type="entry name" value="BFIT_BACH"/>
    <property type="match status" value="1"/>
</dbReference>
<comment type="similarity">
    <text evidence="1">Belongs to the acyl coenzyme A hydrolase family.</text>
</comment>
<dbReference type="AlphaFoldDB" id="A0A1G6YF74"/>
<evidence type="ECO:0000256" key="2">
    <source>
        <dbReference type="ARBA" id="ARBA00022801"/>
    </source>
</evidence>
<evidence type="ECO:0000313" key="6">
    <source>
        <dbReference type="Proteomes" id="UP000198995"/>
    </source>
</evidence>
<name>A0A1G6YF74_PEPNI</name>
<keyword evidence="2 3" id="KW-0378">Hydrolase</keyword>
<evidence type="ECO:0000256" key="1">
    <source>
        <dbReference type="ARBA" id="ARBA00010458"/>
    </source>
</evidence>
<dbReference type="PROSITE" id="PS51770">
    <property type="entry name" value="HOTDOG_ACOT"/>
    <property type="match status" value="1"/>
</dbReference>
<sequence length="168" mass="18416">MALYRNISTREFYYQVTAADMNPNQTMHGGVIMTYMDDATGTCCHSWANQGKTDRQHGKKVFTAAFHDIRFLQSPLLDDLIRFTATIIDTGSSSMDAIVYGEIVPEQGPAILAAIGFVTYVAVYPDGSKAQVPPLAKSTETACQYARIAEQIRQQSKAVTTAIKVLNA</sequence>